<evidence type="ECO:0000313" key="1">
    <source>
        <dbReference type="EMBL" id="MFL9927666.1"/>
    </source>
</evidence>
<proteinExistence type="predicted"/>
<evidence type="ECO:0000313" key="2">
    <source>
        <dbReference type="Proteomes" id="UP001629246"/>
    </source>
</evidence>
<sequence>ANDGNGVTIDLNHTDGTGTSGGFAAGDKFNGIENVTGTQYDDTFFANVVANKFDGGSGTLHNRVNYSYSVNGVKVDLFNNVGGDAVTGQVSYANGDTYVNIQDVTGS</sequence>
<dbReference type="EMBL" id="JAQQFM010000039">
    <property type="protein sequence ID" value="MFL9927666.1"/>
    <property type="molecule type" value="Genomic_DNA"/>
</dbReference>
<protein>
    <recommendedName>
        <fullName evidence="3">Flagellin</fullName>
    </recommendedName>
</protein>
<dbReference type="RefSeq" id="WP_408160899.1">
    <property type="nucleotide sequence ID" value="NZ_JAQQFM010000039.1"/>
</dbReference>
<evidence type="ECO:0008006" key="3">
    <source>
        <dbReference type="Google" id="ProtNLM"/>
    </source>
</evidence>
<gene>
    <name evidence="1" type="ORF">PQR62_25595</name>
</gene>
<comment type="caution">
    <text evidence="1">The sequence shown here is derived from an EMBL/GenBank/DDBJ whole genome shotgun (WGS) entry which is preliminary data.</text>
</comment>
<keyword evidence="2" id="KW-1185">Reference proteome</keyword>
<accession>A0ABW9AGE5</accession>
<reference evidence="1 2" key="1">
    <citation type="journal article" date="2024" name="Chem. Sci.">
        <title>Discovery of megapolipeptins by genome mining of a Burkholderiales bacteria collection.</title>
        <authorList>
            <person name="Paulo B.S."/>
            <person name="Recchia M.J.J."/>
            <person name="Lee S."/>
            <person name="Fergusson C.H."/>
            <person name="Romanowski S.B."/>
            <person name="Hernandez A."/>
            <person name="Krull N."/>
            <person name="Liu D.Y."/>
            <person name="Cavanagh H."/>
            <person name="Bos A."/>
            <person name="Gray C.A."/>
            <person name="Murphy B.T."/>
            <person name="Linington R.G."/>
            <person name="Eustaquio A.S."/>
        </authorList>
    </citation>
    <scope>NUCLEOTIDE SEQUENCE [LARGE SCALE GENOMIC DNA]</scope>
    <source>
        <strain evidence="1 2">RL21-008-BIB-A</strain>
    </source>
</reference>
<feature type="non-terminal residue" evidence="1">
    <location>
        <position position="107"/>
    </location>
</feature>
<feature type="non-terminal residue" evidence="1">
    <location>
        <position position="1"/>
    </location>
</feature>
<name>A0ABW9AGE5_9BURK</name>
<dbReference type="Proteomes" id="UP001629246">
    <property type="component" value="Unassembled WGS sequence"/>
</dbReference>
<organism evidence="1 2">
    <name type="scientific">Herbaspirillum lusitanum</name>
    <dbReference type="NCBI Taxonomy" id="213312"/>
    <lineage>
        <taxon>Bacteria</taxon>
        <taxon>Pseudomonadati</taxon>
        <taxon>Pseudomonadota</taxon>
        <taxon>Betaproteobacteria</taxon>
        <taxon>Burkholderiales</taxon>
        <taxon>Oxalobacteraceae</taxon>
        <taxon>Herbaspirillum</taxon>
    </lineage>
</organism>